<dbReference type="InterPro" id="IPR031168">
    <property type="entry name" value="G_TrmE"/>
</dbReference>
<protein>
    <recommendedName>
        <fullName evidence="7">tRNA modification GTPase MnmE</fullName>
        <ecNumber evidence="7">3.6.-.-</ecNumber>
    </recommendedName>
</protein>
<dbReference type="InterPro" id="IPR006073">
    <property type="entry name" value="GTP-bd"/>
</dbReference>
<dbReference type="InterPro" id="IPR027417">
    <property type="entry name" value="P-loop_NTPase"/>
</dbReference>
<feature type="binding site" evidence="7">
    <location>
        <position position="236"/>
    </location>
    <ligand>
        <name>Mg(2+)</name>
        <dbReference type="ChEBI" id="CHEBI:18420"/>
    </ligand>
</feature>
<evidence type="ECO:0000256" key="1">
    <source>
        <dbReference type="ARBA" id="ARBA00011043"/>
    </source>
</evidence>
<dbReference type="NCBIfam" id="TIGR00231">
    <property type="entry name" value="small_GTP"/>
    <property type="match status" value="1"/>
</dbReference>
<dbReference type="PANTHER" id="PTHR42714">
    <property type="entry name" value="TRNA MODIFICATION GTPASE GTPBP3"/>
    <property type="match status" value="1"/>
</dbReference>
<dbReference type="HAMAP" id="MF_00379">
    <property type="entry name" value="GTPase_MnmE"/>
    <property type="match status" value="1"/>
</dbReference>
<evidence type="ECO:0000256" key="4">
    <source>
        <dbReference type="ARBA" id="ARBA00022801"/>
    </source>
</evidence>
<dbReference type="Gene3D" id="1.20.120.430">
    <property type="entry name" value="tRNA modification GTPase MnmE domain 2"/>
    <property type="match status" value="1"/>
</dbReference>
<evidence type="ECO:0000313" key="12">
    <source>
        <dbReference type="EMBL" id="WPX97191.1"/>
    </source>
</evidence>
<evidence type="ECO:0000256" key="5">
    <source>
        <dbReference type="ARBA" id="ARBA00022958"/>
    </source>
</evidence>
<keyword evidence="7" id="KW-0963">Cytoplasm</keyword>
<dbReference type="EMBL" id="CP110820">
    <property type="protein sequence ID" value="WPX97191.1"/>
    <property type="molecule type" value="Genomic_DNA"/>
</dbReference>
<dbReference type="InterPro" id="IPR027368">
    <property type="entry name" value="MnmE_dom2"/>
</dbReference>
<keyword evidence="5 7" id="KW-0630">Potassium</keyword>
<comment type="caution">
    <text evidence="7">Lacks conserved residue(s) required for the propagation of feature annotation.</text>
</comment>
<evidence type="ECO:0000313" key="13">
    <source>
        <dbReference type="Proteomes" id="UP001327219"/>
    </source>
</evidence>
<feature type="domain" description="GTP-binding protein TrmE N-terminal" evidence="10">
    <location>
        <begin position="10"/>
        <end position="126"/>
    </location>
</feature>
<evidence type="ECO:0000256" key="8">
    <source>
        <dbReference type="RuleBase" id="RU003313"/>
    </source>
</evidence>
<keyword evidence="3 7" id="KW-0547">Nucleotide-binding</keyword>
<feature type="binding site" evidence="7">
    <location>
        <position position="251"/>
    </location>
    <ligand>
        <name>K(+)</name>
        <dbReference type="ChEBI" id="CHEBI:29103"/>
    </ligand>
</feature>
<dbReference type="Pfam" id="PF10396">
    <property type="entry name" value="TrmE_N"/>
    <property type="match status" value="1"/>
</dbReference>
<comment type="subcellular location">
    <subcellularLocation>
        <location evidence="7">Cytoplasm</location>
    </subcellularLocation>
</comment>
<evidence type="ECO:0000256" key="6">
    <source>
        <dbReference type="ARBA" id="ARBA00023134"/>
    </source>
</evidence>
<dbReference type="EC" id="3.6.-.-" evidence="7"/>
<feature type="domain" description="MnmE helical" evidence="11">
    <location>
        <begin position="129"/>
        <end position="461"/>
    </location>
</feature>
<dbReference type="Pfam" id="PF12631">
    <property type="entry name" value="MnmE_helical"/>
    <property type="match status" value="1"/>
</dbReference>
<feature type="binding site" evidence="7">
    <location>
        <position position="257"/>
    </location>
    <ligand>
        <name>Mg(2+)</name>
        <dbReference type="ChEBI" id="CHEBI:18420"/>
    </ligand>
</feature>
<dbReference type="CDD" id="cd14858">
    <property type="entry name" value="TrmE_N"/>
    <property type="match status" value="1"/>
</dbReference>
<dbReference type="SUPFAM" id="SSF116878">
    <property type="entry name" value="TrmE connector domain"/>
    <property type="match status" value="1"/>
</dbReference>
<dbReference type="Pfam" id="PF01926">
    <property type="entry name" value="MMR_HSR1"/>
    <property type="match status" value="1"/>
</dbReference>
<dbReference type="NCBIfam" id="TIGR00450">
    <property type="entry name" value="mnmE_trmE_thdF"/>
    <property type="match status" value="1"/>
</dbReference>
<comment type="similarity">
    <text evidence="1 7 8">Belongs to the TRAFAC class TrmE-Era-EngA-EngB-Septin-like GTPase superfamily. TrmE GTPase family.</text>
</comment>
<gene>
    <name evidence="7" type="primary">mnmE</name>
    <name evidence="7" type="synonym">trmE</name>
    <name evidence="12" type="ORF">Bandiella_01335</name>
</gene>
<dbReference type="InterPro" id="IPR018948">
    <property type="entry name" value="GTP-bd_TrmE_N"/>
</dbReference>
<dbReference type="CDD" id="cd04164">
    <property type="entry name" value="trmE"/>
    <property type="match status" value="1"/>
</dbReference>
<name>A0ABZ0UM34_9RICK</name>
<evidence type="ECO:0000256" key="2">
    <source>
        <dbReference type="ARBA" id="ARBA00022694"/>
    </source>
</evidence>
<feature type="binding site" evidence="7">
    <location>
        <position position="256"/>
    </location>
    <ligand>
        <name>K(+)</name>
        <dbReference type="ChEBI" id="CHEBI:29103"/>
    </ligand>
</feature>
<feature type="binding site" evidence="7">
    <location>
        <position position="126"/>
    </location>
    <ligand>
        <name>(6S)-5-formyl-5,6,7,8-tetrahydrofolate</name>
        <dbReference type="ChEBI" id="CHEBI:57457"/>
    </ligand>
</feature>
<dbReference type="InterPro" id="IPR004520">
    <property type="entry name" value="GTPase_MnmE"/>
</dbReference>
<keyword evidence="4 7" id="KW-0378">Hydrolase</keyword>
<dbReference type="SUPFAM" id="SSF52540">
    <property type="entry name" value="P-loop containing nucleoside triphosphate hydrolases"/>
    <property type="match status" value="1"/>
</dbReference>
<feature type="binding site" evidence="7">
    <location>
        <begin position="276"/>
        <end position="279"/>
    </location>
    <ligand>
        <name>GTP</name>
        <dbReference type="ChEBI" id="CHEBI:37565"/>
    </ligand>
</feature>
<feature type="binding site" evidence="7">
    <location>
        <begin position="232"/>
        <end position="237"/>
    </location>
    <ligand>
        <name>GTP</name>
        <dbReference type="ChEBI" id="CHEBI:37565"/>
    </ligand>
</feature>
<reference evidence="12 13" key="1">
    <citation type="submission" date="2022-11" db="EMBL/GenBank/DDBJ databases">
        <title>Host association and intracellularity evolved multiple times independently in the Rickettsiales.</title>
        <authorList>
            <person name="Castelli M."/>
            <person name="Nardi T."/>
            <person name="Gammuto L."/>
            <person name="Bellinzona G."/>
            <person name="Sabaneyeva E."/>
            <person name="Potekhin A."/>
            <person name="Serra V."/>
            <person name="Petroni G."/>
            <person name="Sassera D."/>
        </authorList>
    </citation>
    <scope>NUCLEOTIDE SEQUENCE [LARGE SCALE GENOMIC DNA]</scope>
    <source>
        <strain evidence="12 13">NDG2</strain>
    </source>
</reference>
<evidence type="ECO:0000259" key="9">
    <source>
        <dbReference type="Pfam" id="PF01926"/>
    </source>
</evidence>
<dbReference type="PANTHER" id="PTHR42714:SF2">
    <property type="entry name" value="TRNA MODIFICATION GTPASE GTPBP3, MITOCHONDRIAL"/>
    <property type="match status" value="1"/>
</dbReference>
<feature type="binding site" evidence="7">
    <location>
        <position position="232"/>
    </location>
    <ligand>
        <name>K(+)</name>
        <dbReference type="ChEBI" id="CHEBI:29103"/>
    </ligand>
</feature>
<feature type="binding site" evidence="7">
    <location>
        <position position="86"/>
    </location>
    <ligand>
        <name>(6S)-5-formyl-5,6,7,8-tetrahydrofolate</name>
        <dbReference type="ChEBI" id="CHEBI:57457"/>
    </ligand>
</feature>
<accession>A0ABZ0UM34</accession>
<keyword evidence="13" id="KW-1185">Reference proteome</keyword>
<dbReference type="Proteomes" id="UP001327219">
    <property type="component" value="Chromosome"/>
</dbReference>
<feature type="binding site" evidence="7">
    <location>
        <position position="464"/>
    </location>
    <ligand>
        <name>(6S)-5-formyl-5,6,7,8-tetrahydrofolate</name>
        <dbReference type="ChEBI" id="CHEBI:57457"/>
    </ligand>
</feature>
<feature type="binding site" evidence="7">
    <location>
        <position position="27"/>
    </location>
    <ligand>
        <name>(6S)-5-formyl-5,6,7,8-tetrahydrofolate</name>
        <dbReference type="ChEBI" id="CHEBI:57457"/>
    </ligand>
</feature>
<evidence type="ECO:0000259" key="10">
    <source>
        <dbReference type="Pfam" id="PF10396"/>
    </source>
</evidence>
<proteinExistence type="inferred from homology"/>
<sequence length="464" mass="51870">MSKILSQNDTIYALSTCYGKAGVAIVRISGPEALRVLHDMQFAKRIVPRMATLGKLYDCLSSELVDEAIVIYFPKTSSYTGEDVVELQIHGGIAVINKIISILSSLNYLRLARNGEFTRIALENDKISLAKAESLIELINSETEHQRKVAIRHYNGDLEEMYIRWRKLIVGLLSIAEAYIDFPDDMLTLGELNKLDQDIESLLAELQSNIAFFDKANALMSGITISIIGATNVGKSTLMNILSKSDTSIVSNVEGTTRDVVKTKIELCGLPIIIQDTAGFRETDDVVEIMGIDKSKKAMRDADIVVVMLDVSNLTDLSIFLQVEKFKKTETYVLVVLNKIDKVDNSDHSELQLIKYLDSINFRYNNVLATSLKLEQDQSEVINLIESVAKEFVQFGDVNMITNIRHQNTLQDCSYHLKNSLSKEALELKTEELRYAAKEIGGLLGDITMEEVLDEVFSSFCIGK</sequence>
<feature type="binding site" evidence="7">
    <location>
        <begin position="251"/>
        <end position="257"/>
    </location>
    <ligand>
        <name>GTP</name>
        <dbReference type="ChEBI" id="CHEBI:37565"/>
    </ligand>
</feature>
<keyword evidence="2 7" id="KW-0819">tRNA processing</keyword>
<dbReference type="Gene3D" id="3.30.1360.120">
    <property type="entry name" value="Probable tRNA modification gtpase trme, domain 1"/>
    <property type="match status" value="1"/>
</dbReference>
<comment type="cofactor">
    <cofactor evidence="7">
        <name>K(+)</name>
        <dbReference type="ChEBI" id="CHEBI:29103"/>
    </cofactor>
    <text evidence="7">Binds 1 potassium ion per subunit.</text>
</comment>
<feature type="binding site" evidence="7">
    <location>
        <position position="253"/>
    </location>
    <ligand>
        <name>K(+)</name>
        <dbReference type="ChEBI" id="CHEBI:29103"/>
    </ligand>
</feature>
<dbReference type="InterPro" id="IPR025867">
    <property type="entry name" value="MnmE_helical"/>
</dbReference>
<dbReference type="InterPro" id="IPR027266">
    <property type="entry name" value="TrmE/GcvT-like"/>
</dbReference>
<dbReference type="RefSeq" id="WP_323732790.1">
    <property type="nucleotide sequence ID" value="NZ_CP110820.1"/>
</dbReference>
<evidence type="ECO:0000256" key="7">
    <source>
        <dbReference type="HAMAP-Rule" id="MF_00379"/>
    </source>
</evidence>
<keyword evidence="7" id="KW-0479">Metal-binding</keyword>
<comment type="function">
    <text evidence="7">Exhibits a very high intrinsic GTPase hydrolysis rate. Involved in the addition of a carboxymethylaminomethyl (cmnm) group at the wobble position (U34) of certain tRNAs, forming tRNA-cmnm(5)s(2)U34.</text>
</comment>
<dbReference type="InterPro" id="IPR005225">
    <property type="entry name" value="Small_GTP-bd"/>
</dbReference>
<keyword evidence="7" id="KW-0460">Magnesium</keyword>
<comment type="subunit">
    <text evidence="7">Homodimer. Heterotetramer of two MnmE and two MnmG subunits.</text>
</comment>
<evidence type="ECO:0000256" key="3">
    <source>
        <dbReference type="ARBA" id="ARBA00022741"/>
    </source>
</evidence>
<keyword evidence="6 7" id="KW-0342">GTP-binding</keyword>
<dbReference type="Gene3D" id="3.40.50.300">
    <property type="entry name" value="P-loop containing nucleotide triphosphate hydrolases"/>
    <property type="match status" value="1"/>
</dbReference>
<organism evidence="12 13">
    <name type="scientific">Candidatus Bandiella euplotis</name>
    <dbReference type="NCBI Taxonomy" id="1664265"/>
    <lineage>
        <taxon>Bacteria</taxon>
        <taxon>Pseudomonadati</taxon>
        <taxon>Pseudomonadota</taxon>
        <taxon>Alphaproteobacteria</taxon>
        <taxon>Rickettsiales</taxon>
        <taxon>Candidatus Midichloriaceae</taxon>
        <taxon>Candidatus Bandiella</taxon>
    </lineage>
</organism>
<feature type="domain" description="G" evidence="9">
    <location>
        <begin position="225"/>
        <end position="339"/>
    </location>
</feature>
<dbReference type="NCBIfam" id="NF003661">
    <property type="entry name" value="PRK05291.1-3"/>
    <property type="match status" value="1"/>
</dbReference>
<evidence type="ECO:0000259" key="11">
    <source>
        <dbReference type="Pfam" id="PF12631"/>
    </source>
</evidence>